<gene>
    <name evidence="2" type="ORF">PFISCL1PPCAC_5807</name>
</gene>
<feature type="chain" id="PRO_5043327495" evidence="1">
    <location>
        <begin position="27"/>
        <end position="90"/>
    </location>
</feature>
<name>A0AAV5V4J9_9BILA</name>
<keyword evidence="3" id="KW-1185">Reference proteome</keyword>
<comment type="caution">
    <text evidence="2">The sequence shown here is derived from an EMBL/GenBank/DDBJ whole genome shotgun (WGS) entry which is preliminary data.</text>
</comment>
<evidence type="ECO:0000313" key="2">
    <source>
        <dbReference type="EMBL" id="GMT14510.1"/>
    </source>
</evidence>
<proteinExistence type="predicted"/>
<dbReference type="AlphaFoldDB" id="A0AAV5V4J9"/>
<feature type="signal peptide" evidence="1">
    <location>
        <begin position="1"/>
        <end position="26"/>
    </location>
</feature>
<protein>
    <submittedName>
        <fullName evidence="2">Uncharacterized protein</fullName>
    </submittedName>
</protein>
<keyword evidence="1" id="KW-0732">Signal</keyword>
<evidence type="ECO:0000313" key="3">
    <source>
        <dbReference type="Proteomes" id="UP001432322"/>
    </source>
</evidence>
<accession>A0AAV5V4J9</accession>
<evidence type="ECO:0000256" key="1">
    <source>
        <dbReference type="SAM" id="SignalP"/>
    </source>
</evidence>
<dbReference type="Proteomes" id="UP001432322">
    <property type="component" value="Unassembled WGS sequence"/>
</dbReference>
<organism evidence="2 3">
    <name type="scientific">Pristionchus fissidentatus</name>
    <dbReference type="NCBI Taxonomy" id="1538716"/>
    <lineage>
        <taxon>Eukaryota</taxon>
        <taxon>Metazoa</taxon>
        <taxon>Ecdysozoa</taxon>
        <taxon>Nematoda</taxon>
        <taxon>Chromadorea</taxon>
        <taxon>Rhabditida</taxon>
        <taxon>Rhabditina</taxon>
        <taxon>Diplogasteromorpha</taxon>
        <taxon>Diplogasteroidea</taxon>
        <taxon>Neodiplogasteridae</taxon>
        <taxon>Pristionchus</taxon>
    </lineage>
</organism>
<dbReference type="EMBL" id="BTSY01000002">
    <property type="protein sequence ID" value="GMT14510.1"/>
    <property type="molecule type" value="Genomic_DNA"/>
</dbReference>
<reference evidence="2" key="1">
    <citation type="submission" date="2023-10" db="EMBL/GenBank/DDBJ databases">
        <title>Genome assembly of Pristionchus species.</title>
        <authorList>
            <person name="Yoshida K."/>
            <person name="Sommer R.J."/>
        </authorList>
    </citation>
    <scope>NUCLEOTIDE SEQUENCE</scope>
    <source>
        <strain evidence="2">RS5133</strain>
    </source>
</reference>
<sequence>SIPMPSLLQMVLLISLLLITLSTVASFDEFHPILMDRRDAPFGGLLNDLKTQTLGGRMRFGKRSGGVESDSHNALQQLHQWRSQLLNRPL</sequence>
<feature type="non-terminal residue" evidence="2">
    <location>
        <position position="1"/>
    </location>
</feature>